<dbReference type="CDD" id="cd00637">
    <property type="entry name" value="7tm_classA_rhodopsin-like"/>
    <property type="match status" value="1"/>
</dbReference>
<proteinExistence type="inferred from homology"/>
<gene>
    <name evidence="13" type="primary">LOC110976997</name>
</gene>
<keyword evidence="5 9" id="KW-0297">G-protein coupled receptor</keyword>
<dbReference type="AlphaFoldDB" id="A0A8B7XZV8"/>
<evidence type="ECO:0000256" key="5">
    <source>
        <dbReference type="ARBA" id="ARBA00023040"/>
    </source>
</evidence>
<feature type="domain" description="G-protein coupled receptors family 1 profile" evidence="11">
    <location>
        <begin position="47"/>
        <end position="211"/>
    </location>
</feature>
<dbReference type="Gene3D" id="1.20.1070.10">
    <property type="entry name" value="Rhodopsin 7-helix transmembrane proteins"/>
    <property type="match status" value="1"/>
</dbReference>
<evidence type="ECO:0000256" key="7">
    <source>
        <dbReference type="ARBA" id="ARBA00023170"/>
    </source>
</evidence>
<evidence type="ECO:0000256" key="9">
    <source>
        <dbReference type="RuleBase" id="RU000688"/>
    </source>
</evidence>
<keyword evidence="3 9" id="KW-0812">Transmembrane</keyword>
<dbReference type="InterPro" id="IPR050569">
    <property type="entry name" value="TAAR"/>
</dbReference>
<dbReference type="OrthoDB" id="5981855at2759"/>
<dbReference type="PROSITE" id="PS50262">
    <property type="entry name" value="G_PROTEIN_RECEP_F1_2"/>
    <property type="match status" value="1"/>
</dbReference>
<evidence type="ECO:0000313" key="13">
    <source>
        <dbReference type="RefSeq" id="XP_022086444.1"/>
    </source>
</evidence>
<keyword evidence="8 9" id="KW-0807">Transducer</keyword>
<sequence length="211" mass="23505">MNQTAGHDLLESTSASTESDECGLVYSVTDIIVASVIGVIVALIIILNTLCLWVLRRVKNINDTSKVFLYSLTFSDLMVGIFPGIPTVVLLASKSWPFGEFLCTVHAMFGHYTHGTSIYSLLLLTVDRYISVVFSLRYPSLVTVVRARITVCSIWIIFFLVLTVYGFVAEWDYRIVDPILKCGWSVRHGEQGIPTRGTSNDYPLLTHCKSS</sequence>
<feature type="transmembrane region" description="Helical" evidence="10">
    <location>
        <begin position="31"/>
        <end position="55"/>
    </location>
</feature>
<keyword evidence="6 10" id="KW-0472">Membrane</keyword>
<dbReference type="GO" id="GO:0004930">
    <property type="term" value="F:G protein-coupled receptor activity"/>
    <property type="evidence" value="ECO:0007669"/>
    <property type="project" value="UniProtKB-KW"/>
</dbReference>
<evidence type="ECO:0000259" key="11">
    <source>
        <dbReference type="PROSITE" id="PS50262"/>
    </source>
</evidence>
<evidence type="ECO:0000256" key="6">
    <source>
        <dbReference type="ARBA" id="ARBA00023136"/>
    </source>
</evidence>
<dbReference type="GeneID" id="110976997"/>
<dbReference type="PRINTS" id="PR00237">
    <property type="entry name" value="GPCRRHODOPSN"/>
</dbReference>
<evidence type="ECO:0000256" key="2">
    <source>
        <dbReference type="ARBA" id="ARBA00022475"/>
    </source>
</evidence>
<comment type="similarity">
    <text evidence="9">Belongs to the G-protein coupled receptor 1 family.</text>
</comment>
<feature type="transmembrane region" description="Helical" evidence="10">
    <location>
        <begin position="148"/>
        <end position="168"/>
    </location>
</feature>
<reference evidence="13" key="1">
    <citation type="submission" date="2025-08" db="UniProtKB">
        <authorList>
            <consortium name="RefSeq"/>
        </authorList>
    </citation>
    <scope>IDENTIFICATION</scope>
</reference>
<dbReference type="KEGG" id="aplc:110976997"/>
<feature type="transmembrane region" description="Helical" evidence="10">
    <location>
        <begin position="67"/>
        <end position="92"/>
    </location>
</feature>
<evidence type="ECO:0000256" key="4">
    <source>
        <dbReference type="ARBA" id="ARBA00022989"/>
    </source>
</evidence>
<name>A0A8B7XZV8_ACAPL</name>
<dbReference type="GO" id="GO:0005886">
    <property type="term" value="C:plasma membrane"/>
    <property type="evidence" value="ECO:0007669"/>
    <property type="project" value="UniProtKB-SubCell"/>
</dbReference>
<evidence type="ECO:0000256" key="8">
    <source>
        <dbReference type="ARBA" id="ARBA00023224"/>
    </source>
</evidence>
<accession>A0A8B7XZV8</accession>
<keyword evidence="7 9" id="KW-0675">Receptor</keyword>
<dbReference type="PANTHER" id="PTHR24249:SF411">
    <property type="entry name" value="G-PROTEIN COUPLED RECEPTORS FAMILY 1 PROFILE DOMAIN-CONTAINING PROTEIN"/>
    <property type="match status" value="1"/>
</dbReference>
<keyword evidence="2" id="KW-1003">Cell membrane</keyword>
<dbReference type="PROSITE" id="PS00237">
    <property type="entry name" value="G_PROTEIN_RECEP_F1_1"/>
    <property type="match status" value="1"/>
</dbReference>
<keyword evidence="12" id="KW-1185">Reference proteome</keyword>
<evidence type="ECO:0000256" key="1">
    <source>
        <dbReference type="ARBA" id="ARBA00004651"/>
    </source>
</evidence>
<evidence type="ECO:0000313" key="12">
    <source>
        <dbReference type="Proteomes" id="UP000694845"/>
    </source>
</evidence>
<dbReference type="Proteomes" id="UP000694845">
    <property type="component" value="Unplaced"/>
</dbReference>
<evidence type="ECO:0000256" key="3">
    <source>
        <dbReference type="ARBA" id="ARBA00022692"/>
    </source>
</evidence>
<keyword evidence="4 10" id="KW-1133">Transmembrane helix</keyword>
<comment type="subcellular location">
    <subcellularLocation>
        <location evidence="1">Cell membrane</location>
        <topology evidence="1">Multi-pass membrane protein</topology>
    </subcellularLocation>
</comment>
<dbReference type="Pfam" id="PF00001">
    <property type="entry name" value="7tm_1"/>
    <property type="match status" value="1"/>
</dbReference>
<dbReference type="InterPro" id="IPR000276">
    <property type="entry name" value="GPCR_Rhodpsn"/>
</dbReference>
<dbReference type="InterPro" id="IPR017452">
    <property type="entry name" value="GPCR_Rhodpsn_7TM"/>
</dbReference>
<protein>
    <submittedName>
        <fullName evidence="13">Kappa-type opioid receptor-like</fullName>
    </submittedName>
</protein>
<dbReference type="PANTHER" id="PTHR24249">
    <property type="entry name" value="HISTAMINE RECEPTOR-RELATED G-PROTEIN COUPLED RECEPTOR"/>
    <property type="match status" value="1"/>
</dbReference>
<dbReference type="OMA" id="SMTYTAS"/>
<organism evidence="12 13">
    <name type="scientific">Acanthaster planci</name>
    <name type="common">Crown-of-thorns starfish</name>
    <dbReference type="NCBI Taxonomy" id="133434"/>
    <lineage>
        <taxon>Eukaryota</taxon>
        <taxon>Metazoa</taxon>
        <taxon>Echinodermata</taxon>
        <taxon>Eleutherozoa</taxon>
        <taxon>Asterozoa</taxon>
        <taxon>Asteroidea</taxon>
        <taxon>Valvatacea</taxon>
        <taxon>Valvatida</taxon>
        <taxon>Acanthasteridae</taxon>
        <taxon>Acanthaster</taxon>
    </lineage>
</organism>
<evidence type="ECO:0000256" key="10">
    <source>
        <dbReference type="SAM" id="Phobius"/>
    </source>
</evidence>
<dbReference type="RefSeq" id="XP_022086444.1">
    <property type="nucleotide sequence ID" value="XM_022230752.1"/>
</dbReference>
<dbReference type="SUPFAM" id="SSF81321">
    <property type="entry name" value="Family A G protein-coupled receptor-like"/>
    <property type="match status" value="1"/>
</dbReference>